<proteinExistence type="predicted"/>
<dbReference type="EMBL" id="JAOB01000090">
    <property type="protein sequence ID" value="EUA09048.1"/>
    <property type="molecule type" value="Genomic_DNA"/>
</dbReference>
<sequence>MNRSPTSKPTVIASRVMVQVLNRFAGALGVSVAMTPLYGRRIARLMGL</sequence>
<keyword evidence="1" id="KW-0472">Membrane</keyword>
<keyword evidence="1" id="KW-0812">Transmembrane</keyword>
<comment type="caution">
    <text evidence="2">The sequence shown here is derived from an EMBL/GenBank/DDBJ whole genome shotgun (WGS) entry which is preliminary data.</text>
</comment>
<organism evidence="2">
    <name type="scientific">Mycobacterium xenopi 4042</name>
    <dbReference type="NCBI Taxonomy" id="1299334"/>
    <lineage>
        <taxon>Bacteria</taxon>
        <taxon>Bacillati</taxon>
        <taxon>Actinomycetota</taxon>
        <taxon>Actinomycetes</taxon>
        <taxon>Mycobacteriales</taxon>
        <taxon>Mycobacteriaceae</taxon>
        <taxon>Mycobacterium</taxon>
    </lineage>
</organism>
<dbReference type="PATRIC" id="fig|1299334.3.peg.9598"/>
<name>X7YRA9_MYCXE</name>
<protein>
    <submittedName>
        <fullName evidence="2">Uncharacterized protein</fullName>
    </submittedName>
</protein>
<keyword evidence="1" id="KW-1133">Transmembrane helix</keyword>
<feature type="transmembrane region" description="Helical" evidence="1">
    <location>
        <begin position="20"/>
        <end position="39"/>
    </location>
</feature>
<dbReference type="AlphaFoldDB" id="X7YRA9"/>
<gene>
    <name evidence="2" type="ORF">I553_10105</name>
</gene>
<reference evidence="2" key="1">
    <citation type="submission" date="2014-01" db="EMBL/GenBank/DDBJ databases">
        <authorList>
            <person name="Brown-Elliot B."/>
            <person name="Wallace R."/>
            <person name="Lenaerts A."/>
            <person name="Ordway D."/>
            <person name="DeGroote M.A."/>
            <person name="Parker T."/>
            <person name="Sizemore C."/>
            <person name="Tallon L.J."/>
            <person name="Sadzewicz L.K."/>
            <person name="Sengamalay N."/>
            <person name="Fraser C.M."/>
            <person name="Hine E."/>
            <person name="Shefchek K.A."/>
            <person name="Das S.P."/>
            <person name="Tettelin H."/>
        </authorList>
    </citation>
    <scope>NUCLEOTIDE SEQUENCE [LARGE SCALE GENOMIC DNA]</scope>
    <source>
        <strain evidence="2">4042</strain>
    </source>
</reference>
<evidence type="ECO:0000256" key="1">
    <source>
        <dbReference type="SAM" id="Phobius"/>
    </source>
</evidence>
<evidence type="ECO:0000313" key="2">
    <source>
        <dbReference type="EMBL" id="EUA09048.1"/>
    </source>
</evidence>
<accession>X7YRA9</accession>